<dbReference type="SUPFAM" id="SSF51430">
    <property type="entry name" value="NAD(P)-linked oxidoreductase"/>
    <property type="match status" value="1"/>
</dbReference>
<accession>A0ABQ1WCR0</accession>
<dbReference type="InterPro" id="IPR053135">
    <property type="entry name" value="AKR2_Oxidoreductase"/>
</dbReference>
<evidence type="ECO:0000313" key="2">
    <source>
        <dbReference type="EMBL" id="GGG25333.1"/>
    </source>
</evidence>
<evidence type="ECO:0000313" key="3">
    <source>
        <dbReference type="Proteomes" id="UP000634043"/>
    </source>
</evidence>
<dbReference type="Proteomes" id="UP000634043">
    <property type="component" value="Unassembled WGS sequence"/>
</dbReference>
<dbReference type="Pfam" id="PF00248">
    <property type="entry name" value="Aldo_ket_red"/>
    <property type="match status" value="1"/>
</dbReference>
<proteinExistence type="predicted"/>
<dbReference type="PANTHER" id="PTHR43312:SF1">
    <property type="entry name" value="NADP-DEPENDENT OXIDOREDUCTASE DOMAIN-CONTAINING PROTEIN"/>
    <property type="match status" value="1"/>
</dbReference>
<protein>
    <submittedName>
        <fullName evidence="2">Aldo/keto reductase</fullName>
    </submittedName>
</protein>
<name>A0ABQ1WCR0_9BACT</name>
<comment type="caution">
    <text evidence="2">The sequence shown here is derived from an EMBL/GenBank/DDBJ whole genome shotgun (WGS) entry which is preliminary data.</text>
</comment>
<dbReference type="CDD" id="cd19097">
    <property type="entry name" value="AKR_unchar"/>
    <property type="match status" value="1"/>
</dbReference>
<dbReference type="InterPro" id="IPR036812">
    <property type="entry name" value="NAD(P)_OxRdtase_dom_sf"/>
</dbReference>
<keyword evidence="3" id="KW-1185">Reference proteome</keyword>
<feature type="domain" description="NADP-dependent oxidoreductase" evidence="1">
    <location>
        <begin position="9"/>
        <end position="274"/>
    </location>
</feature>
<dbReference type="EMBL" id="BMFP01000006">
    <property type="protein sequence ID" value="GGG25333.1"/>
    <property type="molecule type" value="Genomic_DNA"/>
</dbReference>
<dbReference type="Gene3D" id="3.20.20.100">
    <property type="entry name" value="NADP-dependent oxidoreductase domain"/>
    <property type="match status" value="1"/>
</dbReference>
<reference evidence="3" key="1">
    <citation type="journal article" date="2019" name="Int. J. Syst. Evol. Microbiol.">
        <title>The Global Catalogue of Microorganisms (GCM) 10K type strain sequencing project: providing services to taxonomists for standard genome sequencing and annotation.</title>
        <authorList>
            <consortium name="The Broad Institute Genomics Platform"/>
            <consortium name="The Broad Institute Genome Sequencing Center for Infectious Disease"/>
            <person name="Wu L."/>
            <person name="Ma J."/>
        </authorList>
    </citation>
    <scope>NUCLEOTIDE SEQUENCE [LARGE SCALE GENOMIC DNA]</scope>
    <source>
        <strain evidence="3">CGMCC 1.12749</strain>
    </source>
</reference>
<organism evidence="2 3">
    <name type="scientific">Pontibacter amylolyticus</name>
    <dbReference type="NCBI Taxonomy" id="1424080"/>
    <lineage>
        <taxon>Bacteria</taxon>
        <taxon>Pseudomonadati</taxon>
        <taxon>Bacteroidota</taxon>
        <taxon>Cytophagia</taxon>
        <taxon>Cytophagales</taxon>
        <taxon>Hymenobacteraceae</taxon>
        <taxon>Pontibacter</taxon>
    </lineage>
</organism>
<gene>
    <name evidence="2" type="ORF">GCM10011323_31340</name>
</gene>
<evidence type="ECO:0000259" key="1">
    <source>
        <dbReference type="Pfam" id="PF00248"/>
    </source>
</evidence>
<dbReference type="InterPro" id="IPR023210">
    <property type="entry name" value="NADP_OxRdtase_dom"/>
</dbReference>
<sequence>MSVVGNLRKLILGTAQFGLDYGISNVHGRLAQGEVVALLGKAAEAGITTLDTAAAYGESEASIGMALHGSGSFRIITKYPPNAPGKPTEHALGESLQRLGPGKIYGYLLHSYSTYQNKPAVLAELQDLKAQGKVEKIGVSLYHPEEAVALLHADAPIDIVQFPYSVFDRRFERVLPDLRSRGIETHARSIYLQGLYFMGPDAIPVHLQKAAPNVKVLQQVAAKYDLPLGAMLMGFVLQNATITNVVVGVESLQTLEENIAFTTTQLSEELILSLQDFEERDENIILPYNWAKA</sequence>
<dbReference type="PANTHER" id="PTHR43312">
    <property type="entry name" value="D-THREO-ALDOSE 1-DEHYDROGENASE"/>
    <property type="match status" value="1"/>
</dbReference>